<gene>
    <name evidence="1" type="ORF">H8R02_14910</name>
</gene>
<dbReference type="Pfam" id="PF02452">
    <property type="entry name" value="PemK_toxin"/>
    <property type="match status" value="1"/>
</dbReference>
<dbReference type="GO" id="GO:0003677">
    <property type="term" value="F:DNA binding"/>
    <property type="evidence" value="ECO:0007669"/>
    <property type="project" value="InterPro"/>
</dbReference>
<reference evidence="1" key="1">
    <citation type="submission" date="2020-08" db="EMBL/GenBank/DDBJ databases">
        <title>Ramlibacter sp. GTP1 16S ribosomal RNA gene genome sequencing and assembly.</title>
        <authorList>
            <person name="Kang M."/>
        </authorList>
    </citation>
    <scope>NUCLEOTIDE SEQUENCE</scope>
    <source>
        <strain evidence="1">GTP1</strain>
    </source>
</reference>
<dbReference type="Gene3D" id="2.30.30.110">
    <property type="match status" value="1"/>
</dbReference>
<sequence length="124" mass="13661">MLARATSAWAPERADVIWIQHTPAAGREIPELHPMLVASTRAFNERTGILIGFPMTHAEFHADNPFAIEIQGPKGKAFVLAHQPKSFDWRARGAKKHPWGGGHQQQLEESLEVLAQICGLPIPG</sequence>
<dbReference type="InterPro" id="IPR003477">
    <property type="entry name" value="PemK-like"/>
</dbReference>
<dbReference type="InterPro" id="IPR011067">
    <property type="entry name" value="Plasmid_toxin/cell-grow_inhib"/>
</dbReference>
<dbReference type="SUPFAM" id="SSF50118">
    <property type="entry name" value="Cell growth inhibitor/plasmid maintenance toxic component"/>
    <property type="match status" value="1"/>
</dbReference>
<dbReference type="RefSeq" id="WP_187082231.1">
    <property type="nucleotide sequence ID" value="NZ_JACORU010000005.1"/>
</dbReference>
<organism evidence="1 2">
    <name type="scientific">Ramlibacter albus</name>
    <dbReference type="NCBI Taxonomy" id="2079448"/>
    <lineage>
        <taxon>Bacteria</taxon>
        <taxon>Pseudomonadati</taxon>
        <taxon>Pseudomonadota</taxon>
        <taxon>Betaproteobacteria</taxon>
        <taxon>Burkholderiales</taxon>
        <taxon>Comamonadaceae</taxon>
        <taxon>Ramlibacter</taxon>
    </lineage>
</organism>
<dbReference type="AlphaFoldDB" id="A0A923S634"/>
<name>A0A923S634_9BURK</name>
<evidence type="ECO:0000313" key="1">
    <source>
        <dbReference type="EMBL" id="MBC5765757.1"/>
    </source>
</evidence>
<dbReference type="Proteomes" id="UP000596827">
    <property type="component" value="Unassembled WGS sequence"/>
</dbReference>
<keyword evidence="2" id="KW-1185">Reference proteome</keyword>
<dbReference type="EMBL" id="JACORU010000005">
    <property type="protein sequence ID" value="MBC5765757.1"/>
    <property type="molecule type" value="Genomic_DNA"/>
</dbReference>
<proteinExistence type="predicted"/>
<evidence type="ECO:0000313" key="2">
    <source>
        <dbReference type="Proteomes" id="UP000596827"/>
    </source>
</evidence>
<protein>
    <submittedName>
        <fullName evidence="1">Type II toxin-antitoxin system PemK/MazF family toxin</fullName>
    </submittedName>
</protein>
<accession>A0A923S634</accession>
<comment type="caution">
    <text evidence="1">The sequence shown here is derived from an EMBL/GenBank/DDBJ whole genome shotgun (WGS) entry which is preliminary data.</text>
</comment>